<keyword evidence="4 7" id="KW-0812">Transmembrane</keyword>
<gene>
    <name evidence="9" type="ORF">EV210_11719</name>
</gene>
<accession>A0A4R1PSD5</accession>
<name>A0A4R1PSD5_9FIRM</name>
<dbReference type="RefSeq" id="WP_132083058.1">
    <property type="nucleotide sequence ID" value="NZ_SLUI01000017.1"/>
</dbReference>
<evidence type="ECO:0000256" key="2">
    <source>
        <dbReference type="ARBA" id="ARBA00004936"/>
    </source>
</evidence>
<feature type="transmembrane region" description="Helical" evidence="7">
    <location>
        <begin position="27"/>
        <end position="53"/>
    </location>
</feature>
<feature type="domain" description="Sulfatase N-terminal" evidence="8">
    <location>
        <begin position="318"/>
        <end position="601"/>
    </location>
</feature>
<feature type="transmembrane region" description="Helical" evidence="7">
    <location>
        <begin position="94"/>
        <end position="117"/>
    </location>
</feature>
<comment type="caution">
    <text evidence="9">The sequence shown here is derived from an EMBL/GenBank/DDBJ whole genome shotgun (WGS) entry which is preliminary data.</text>
</comment>
<keyword evidence="10" id="KW-1185">Reference proteome</keyword>
<evidence type="ECO:0000256" key="5">
    <source>
        <dbReference type="ARBA" id="ARBA00022989"/>
    </source>
</evidence>
<keyword evidence="5 7" id="KW-1133">Transmembrane helix</keyword>
<dbReference type="Proteomes" id="UP000295063">
    <property type="component" value="Unassembled WGS sequence"/>
</dbReference>
<dbReference type="PANTHER" id="PTHR47371:SF3">
    <property type="entry name" value="PHOSPHOGLYCEROL TRANSFERASE I"/>
    <property type="match status" value="1"/>
</dbReference>
<dbReference type="SUPFAM" id="SSF53649">
    <property type="entry name" value="Alkaline phosphatase-like"/>
    <property type="match status" value="1"/>
</dbReference>
<keyword evidence="3" id="KW-1003">Cell membrane</keyword>
<feature type="transmembrane region" description="Helical" evidence="7">
    <location>
        <begin position="129"/>
        <end position="150"/>
    </location>
</feature>
<comment type="pathway">
    <text evidence="2">Cell wall biogenesis; lipoteichoic acid biosynthesis.</text>
</comment>
<dbReference type="AlphaFoldDB" id="A0A4R1PSD5"/>
<feature type="transmembrane region" description="Helical" evidence="7">
    <location>
        <begin position="208"/>
        <end position="230"/>
    </location>
</feature>
<evidence type="ECO:0000256" key="6">
    <source>
        <dbReference type="ARBA" id="ARBA00023136"/>
    </source>
</evidence>
<dbReference type="InterPro" id="IPR000917">
    <property type="entry name" value="Sulfatase_N"/>
</dbReference>
<dbReference type="Pfam" id="PF00884">
    <property type="entry name" value="Sulfatase"/>
    <property type="match status" value="1"/>
</dbReference>
<dbReference type="PANTHER" id="PTHR47371">
    <property type="entry name" value="LIPOTEICHOIC ACID SYNTHASE"/>
    <property type="match status" value="1"/>
</dbReference>
<feature type="transmembrane region" description="Helical" evidence="7">
    <location>
        <begin position="67"/>
        <end position="88"/>
    </location>
</feature>
<dbReference type="EMBL" id="SLUI01000017">
    <property type="protein sequence ID" value="TCL33563.1"/>
    <property type="molecule type" value="Genomic_DNA"/>
</dbReference>
<evidence type="ECO:0000256" key="7">
    <source>
        <dbReference type="SAM" id="Phobius"/>
    </source>
</evidence>
<keyword evidence="9" id="KW-0808">Transferase</keyword>
<evidence type="ECO:0000313" key="10">
    <source>
        <dbReference type="Proteomes" id="UP000295063"/>
    </source>
</evidence>
<evidence type="ECO:0000256" key="3">
    <source>
        <dbReference type="ARBA" id="ARBA00022475"/>
    </source>
</evidence>
<dbReference type="OrthoDB" id="5901192at2"/>
<feature type="transmembrane region" description="Helical" evidence="7">
    <location>
        <begin position="178"/>
        <end position="196"/>
    </location>
</feature>
<comment type="subcellular location">
    <subcellularLocation>
        <location evidence="1">Cell membrane</location>
        <topology evidence="1">Multi-pass membrane protein</topology>
    </subcellularLocation>
</comment>
<protein>
    <submittedName>
        <fullName evidence="9">Phosphoglycerol transferase MdoB-like AlkP superfamily enzyme</fullName>
    </submittedName>
</protein>
<dbReference type="Gene3D" id="3.40.720.10">
    <property type="entry name" value="Alkaline Phosphatase, subunit A"/>
    <property type="match status" value="1"/>
</dbReference>
<dbReference type="InterPro" id="IPR017850">
    <property type="entry name" value="Alkaline_phosphatase_core_sf"/>
</dbReference>
<dbReference type="GO" id="GO:0005886">
    <property type="term" value="C:plasma membrane"/>
    <property type="evidence" value="ECO:0007669"/>
    <property type="project" value="UniProtKB-SubCell"/>
</dbReference>
<evidence type="ECO:0000313" key="9">
    <source>
        <dbReference type="EMBL" id="TCL33563.1"/>
    </source>
</evidence>
<proteinExistence type="predicted"/>
<sequence>MKIIGLVLIFCVELSLSFRFFIREPVFPMNIFIVDASNAIFRDLLLVSIFLLVKNNISRIKQVVKDYFPIVIIAALWTAISMVIIHSLNLLCNIMTLIALLAGVINNSLLVLAAGVLYTKWSTRSTKAVYFLAYLITLLFFYSDTAYFLVTSNHIEKMLFENLNNYSILSVIHTTDKLIFFGIGISLISLLLLFRTPNKRHYGPAGNSAAIILLICLTANLINFATAYFYPKLLLTNGYDEEAELERARNASRSLLSQSVALNLAQEFLRDDERLVAASSQLYRVAFSEHETLLLSDLGIKVGEKPAAVPNVFPYDKIIMIVGESLHRDYLHHYNPLIPAEATPFLDSLVAAYPHSDRYYTSNKPTTQGLNSLFLSQLLYTEDQAFENNSTLFRVLEKNGYDTLFLEATSQYYNDEFRAYKKRFGMSTYRAKEDLEKEGYIGSSGWGFHNDVMYEETVRIMEQNRNKKFFMVTKTIDSHQPYPYCGLTDADIPAAIKDQPNNVYLKGIYWENITLQKFFQDLKDRNLLDDKTLIVITSDHNPHPSQNAHYKRLGEGDLSLTLAPLPLIFVSKNLKPFENFSGTAYASQIDFAPTLLGILGIPAPSDFSGRNMINVPEEGSYAVGFLGDTIYYWSSDFHMKTDMYNGKDQNPSEKALIHWVQDLYAKYFVGDSVRALQ</sequence>
<organism evidence="9 10">
    <name type="scientific">Anaerospora hongkongensis</name>
    <dbReference type="NCBI Taxonomy" id="244830"/>
    <lineage>
        <taxon>Bacteria</taxon>
        <taxon>Bacillati</taxon>
        <taxon>Bacillota</taxon>
        <taxon>Negativicutes</taxon>
        <taxon>Selenomonadales</taxon>
        <taxon>Sporomusaceae</taxon>
        <taxon>Anaerospora</taxon>
    </lineage>
</organism>
<evidence type="ECO:0000259" key="8">
    <source>
        <dbReference type="Pfam" id="PF00884"/>
    </source>
</evidence>
<evidence type="ECO:0000256" key="1">
    <source>
        <dbReference type="ARBA" id="ARBA00004651"/>
    </source>
</evidence>
<dbReference type="GO" id="GO:0016740">
    <property type="term" value="F:transferase activity"/>
    <property type="evidence" value="ECO:0007669"/>
    <property type="project" value="UniProtKB-KW"/>
</dbReference>
<keyword evidence="6 7" id="KW-0472">Membrane</keyword>
<reference evidence="9 10" key="1">
    <citation type="submission" date="2019-03" db="EMBL/GenBank/DDBJ databases">
        <title>Genomic Encyclopedia of Type Strains, Phase IV (KMG-IV): sequencing the most valuable type-strain genomes for metagenomic binning, comparative biology and taxonomic classification.</title>
        <authorList>
            <person name="Goeker M."/>
        </authorList>
    </citation>
    <scope>NUCLEOTIDE SEQUENCE [LARGE SCALE GENOMIC DNA]</scope>
    <source>
        <strain evidence="9 10">DSM 15969</strain>
    </source>
</reference>
<dbReference type="InterPro" id="IPR050448">
    <property type="entry name" value="OpgB/LTA_synthase_biosynth"/>
</dbReference>
<evidence type="ECO:0000256" key="4">
    <source>
        <dbReference type="ARBA" id="ARBA00022692"/>
    </source>
</evidence>